<evidence type="ECO:0000313" key="1">
    <source>
        <dbReference type="EMBL" id="GAA0906843.1"/>
    </source>
</evidence>
<evidence type="ECO:0000313" key="2">
    <source>
        <dbReference type="Proteomes" id="UP001499967"/>
    </source>
</evidence>
<proteinExistence type="predicted"/>
<dbReference type="EMBL" id="BAAAHP010000303">
    <property type="protein sequence ID" value="GAA0906843.1"/>
    <property type="molecule type" value="Genomic_DNA"/>
</dbReference>
<organism evidence="1 2">
    <name type="scientific">Pseudonocardia zijingensis</name>
    <dbReference type="NCBI Taxonomy" id="153376"/>
    <lineage>
        <taxon>Bacteria</taxon>
        <taxon>Bacillati</taxon>
        <taxon>Actinomycetota</taxon>
        <taxon>Actinomycetes</taxon>
        <taxon>Pseudonocardiales</taxon>
        <taxon>Pseudonocardiaceae</taxon>
        <taxon>Pseudonocardia</taxon>
    </lineage>
</organism>
<accession>A0ABP3YYH8</accession>
<dbReference type="Proteomes" id="UP001499967">
    <property type="component" value="Unassembled WGS sequence"/>
</dbReference>
<comment type="caution">
    <text evidence="1">The sequence shown here is derived from an EMBL/GenBank/DDBJ whole genome shotgun (WGS) entry which is preliminary data.</text>
</comment>
<dbReference type="InterPro" id="IPR052552">
    <property type="entry name" value="YeaO-like"/>
</dbReference>
<sequence length="131" mass="14694">MSAGSAGPAAVRVRRIYEPVTEQDGIRVLVDRLWPRGVSKERAAIDEWCRDVAPSTELRRWYAHDPQRYPEFRRRYRHELEAGEQAAALRRLAELADGRTLTLLTATRDPAISAAAVLAELLEQAAGSAER</sequence>
<dbReference type="Pfam" id="PF22752">
    <property type="entry name" value="DUF488-N3i"/>
    <property type="match status" value="1"/>
</dbReference>
<dbReference type="PANTHER" id="PTHR36849:SF1">
    <property type="entry name" value="CYTOPLASMIC PROTEIN"/>
    <property type="match status" value="1"/>
</dbReference>
<dbReference type="PANTHER" id="PTHR36849">
    <property type="entry name" value="CYTOPLASMIC PROTEIN-RELATED"/>
    <property type="match status" value="1"/>
</dbReference>
<keyword evidence="2" id="KW-1185">Reference proteome</keyword>
<name>A0ABP3YYH8_9PSEU</name>
<protein>
    <submittedName>
        <fullName evidence="1">DUF488 family protein</fullName>
    </submittedName>
</protein>
<reference evidence="2" key="1">
    <citation type="journal article" date="2019" name="Int. J. Syst. Evol. Microbiol.">
        <title>The Global Catalogue of Microorganisms (GCM) 10K type strain sequencing project: providing services to taxonomists for standard genome sequencing and annotation.</title>
        <authorList>
            <consortium name="The Broad Institute Genomics Platform"/>
            <consortium name="The Broad Institute Genome Sequencing Center for Infectious Disease"/>
            <person name="Wu L."/>
            <person name="Ma J."/>
        </authorList>
    </citation>
    <scope>NUCLEOTIDE SEQUENCE [LARGE SCALE GENOMIC DNA]</scope>
    <source>
        <strain evidence="2">JCM 11117</strain>
    </source>
</reference>
<dbReference type="RefSeq" id="WP_343946637.1">
    <property type="nucleotide sequence ID" value="NZ_BAAAHP010000303.1"/>
</dbReference>
<gene>
    <name evidence="1" type="ORF">GCM10009559_75320</name>
</gene>